<protein>
    <submittedName>
        <fullName evidence="2">Arylsulfatase</fullName>
    </submittedName>
</protein>
<name>A0A0G3EGT3_9BACT</name>
<dbReference type="KEGG" id="vbl:L21SP4_02462"/>
<dbReference type="Pfam" id="PF16347">
    <property type="entry name" value="SGSH_C"/>
    <property type="match status" value="1"/>
</dbReference>
<evidence type="ECO:0000313" key="3">
    <source>
        <dbReference type="Proteomes" id="UP000035268"/>
    </source>
</evidence>
<organism evidence="2 3">
    <name type="scientific">Kiritimatiella glycovorans</name>
    <dbReference type="NCBI Taxonomy" id="1307763"/>
    <lineage>
        <taxon>Bacteria</taxon>
        <taxon>Pseudomonadati</taxon>
        <taxon>Kiritimatiellota</taxon>
        <taxon>Kiritimatiellia</taxon>
        <taxon>Kiritimatiellales</taxon>
        <taxon>Kiritimatiellaceae</taxon>
        <taxon>Kiritimatiella</taxon>
    </lineage>
</organism>
<dbReference type="InterPro" id="IPR032506">
    <property type="entry name" value="SGSH_C"/>
</dbReference>
<gene>
    <name evidence="2" type="ORF">L21SP4_02462</name>
</gene>
<evidence type="ECO:0000313" key="2">
    <source>
        <dbReference type="EMBL" id="AKJ65686.1"/>
    </source>
</evidence>
<feature type="domain" description="N-sulphoglucosamine sulphohydrolase C-terminal" evidence="1">
    <location>
        <begin position="16"/>
        <end position="117"/>
    </location>
</feature>
<sequence length="254" mass="28665">MIIVTGDQGPGFIRSKPYLYDAGIRVPLVIRWPKGVKAGQRRAEPVSAVDIAPTILDAAGLDIPETLHGRSLLPLCAGDEVPWRTGVCAEFTAHGSGHYFPGRTISDGRYHLIHNLLGPDTPNPYWAAYERVPQKHPEAGPVIAGGDEKMKRALDRLRRPPEFELYDLEEDPGEFVNLADDPKYAGLLERMKHELRAWQEETDDPLRKPENLALMTEWHRELLADKTPVRGHKPKYAVAELVMPEYRAMVKRLR</sequence>
<dbReference type="EMBL" id="CP010904">
    <property type="protein sequence ID" value="AKJ65686.1"/>
    <property type="molecule type" value="Genomic_DNA"/>
</dbReference>
<dbReference type="Gene3D" id="3.40.720.10">
    <property type="entry name" value="Alkaline Phosphatase, subunit A"/>
    <property type="match status" value="1"/>
</dbReference>
<proteinExistence type="predicted"/>
<dbReference type="STRING" id="1307763.L21SP4_02462"/>
<dbReference type="PANTHER" id="PTHR43108">
    <property type="entry name" value="N-ACETYLGLUCOSAMINE-6-SULFATASE FAMILY MEMBER"/>
    <property type="match status" value="1"/>
</dbReference>
<dbReference type="PANTHER" id="PTHR43108:SF6">
    <property type="entry name" value="N-SULPHOGLUCOSAMINE SULPHOHYDROLASE"/>
    <property type="match status" value="1"/>
</dbReference>
<dbReference type="SUPFAM" id="SSF53649">
    <property type="entry name" value="Alkaline phosphatase-like"/>
    <property type="match status" value="1"/>
</dbReference>
<accession>A0A0G3EGT3</accession>
<dbReference type="Proteomes" id="UP000035268">
    <property type="component" value="Chromosome"/>
</dbReference>
<reference evidence="2 3" key="2">
    <citation type="journal article" date="2016" name="ISME J.">
        <title>Characterization of the first cultured representative of Verrucomicrobia subdivision 5 indicates the proposal of a novel phylum.</title>
        <authorList>
            <person name="Spring S."/>
            <person name="Bunk B."/>
            <person name="Sproer C."/>
            <person name="Schumann P."/>
            <person name="Rohde M."/>
            <person name="Tindall B.J."/>
            <person name="Klenk H.P."/>
        </authorList>
    </citation>
    <scope>NUCLEOTIDE SEQUENCE [LARGE SCALE GENOMIC DNA]</scope>
    <source>
        <strain evidence="2 3">L21-Fru-AB</strain>
    </source>
</reference>
<dbReference type="AlphaFoldDB" id="A0A0G3EGT3"/>
<keyword evidence="3" id="KW-1185">Reference proteome</keyword>
<dbReference type="OrthoDB" id="975025at2"/>
<evidence type="ECO:0000259" key="1">
    <source>
        <dbReference type="Pfam" id="PF16347"/>
    </source>
</evidence>
<dbReference type="InterPro" id="IPR017850">
    <property type="entry name" value="Alkaline_phosphatase_core_sf"/>
</dbReference>
<reference evidence="3" key="1">
    <citation type="submission" date="2015-02" db="EMBL/GenBank/DDBJ databases">
        <title>Description and complete genome sequence of the first cultured representative of the subdivision 5 of the Verrucomicrobia phylum.</title>
        <authorList>
            <person name="Spring S."/>
            <person name="Bunk B."/>
            <person name="Sproer C."/>
            <person name="Klenk H.-P."/>
        </authorList>
    </citation>
    <scope>NUCLEOTIDE SEQUENCE [LARGE SCALE GENOMIC DNA]</scope>
    <source>
        <strain evidence="3">L21-Fru-AB</strain>
    </source>
</reference>